<organism evidence="2 3">
    <name type="scientific">Triticum urartu</name>
    <name type="common">Red wild einkorn</name>
    <name type="synonym">Crithodium urartu</name>
    <dbReference type="NCBI Taxonomy" id="4572"/>
    <lineage>
        <taxon>Eukaryota</taxon>
        <taxon>Viridiplantae</taxon>
        <taxon>Streptophyta</taxon>
        <taxon>Embryophyta</taxon>
        <taxon>Tracheophyta</taxon>
        <taxon>Spermatophyta</taxon>
        <taxon>Magnoliopsida</taxon>
        <taxon>Liliopsida</taxon>
        <taxon>Poales</taxon>
        <taxon>Poaceae</taxon>
        <taxon>BOP clade</taxon>
        <taxon>Pooideae</taxon>
        <taxon>Triticodae</taxon>
        <taxon>Triticeae</taxon>
        <taxon>Triticinae</taxon>
        <taxon>Triticum</taxon>
    </lineage>
</organism>
<accession>A0A8R7QSJ4</accession>
<sequence length="160" mass="17756">GTLPPRGRRAPANSPLRPARSLPAAARTSSIDGLHRPLQPIEVVAVFLDPDPHLPGLLWLTCPIADGFLLQTVQWPLPLCLRPPFSPTRRMSCSLPRPYRSFSPGCIWSLFNYRSAPALRTKKGPCDRASIFFHRGRHRPSASRPPCHCKILLSKVSVIV</sequence>
<feature type="compositionally biased region" description="Low complexity" evidence="1">
    <location>
        <begin position="14"/>
        <end position="23"/>
    </location>
</feature>
<keyword evidence="3" id="KW-1185">Reference proteome</keyword>
<dbReference type="AlphaFoldDB" id="A0A8R7QSJ4"/>
<feature type="region of interest" description="Disordered" evidence="1">
    <location>
        <begin position="1"/>
        <end position="23"/>
    </location>
</feature>
<dbReference type="Gramene" id="TuG1812G0600003755.01.T01">
    <property type="protein sequence ID" value="TuG1812G0600003755.01.T01"/>
    <property type="gene ID" value="TuG1812G0600003755.01"/>
</dbReference>
<dbReference type="EnsemblPlants" id="TuG1812G0600003755.01.T01">
    <property type="protein sequence ID" value="TuG1812G0600003755.01.T01"/>
    <property type="gene ID" value="TuG1812G0600003755.01"/>
</dbReference>
<evidence type="ECO:0000313" key="3">
    <source>
        <dbReference type="Proteomes" id="UP000015106"/>
    </source>
</evidence>
<evidence type="ECO:0000313" key="2">
    <source>
        <dbReference type="EnsemblPlants" id="TuG1812G0600003755.01.T01"/>
    </source>
</evidence>
<reference evidence="2" key="2">
    <citation type="submission" date="2018-03" db="EMBL/GenBank/DDBJ databases">
        <title>The Triticum urartu genome reveals the dynamic nature of wheat genome evolution.</title>
        <authorList>
            <person name="Ling H."/>
            <person name="Ma B."/>
            <person name="Shi X."/>
            <person name="Liu H."/>
            <person name="Dong L."/>
            <person name="Sun H."/>
            <person name="Cao Y."/>
            <person name="Gao Q."/>
            <person name="Zheng S."/>
            <person name="Li Y."/>
            <person name="Yu Y."/>
            <person name="Du H."/>
            <person name="Qi M."/>
            <person name="Li Y."/>
            <person name="Yu H."/>
            <person name="Cui Y."/>
            <person name="Wang N."/>
            <person name="Chen C."/>
            <person name="Wu H."/>
            <person name="Zhao Y."/>
            <person name="Zhang J."/>
            <person name="Li Y."/>
            <person name="Zhou W."/>
            <person name="Zhang B."/>
            <person name="Hu W."/>
            <person name="Eijk M."/>
            <person name="Tang J."/>
            <person name="Witsenboer H."/>
            <person name="Zhao S."/>
            <person name="Li Z."/>
            <person name="Zhang A."/>
            <person name="Wang D."/>
            <person name="Liang C."/>
        </authorList>
    </citation>
    <scope>NUCLEOTIDE SEQUENCE [LARGE SCALE GENOMIC DNA]</scope>
    <source>
        <strain evidence="2">cv. G1812</strain>
    </source>
</reference>
<dbReference type="Proteomes" id="UP000015106">
    <property type="component" value="Chromosome 6"/>
</dbReference>
<proteinExistence type="predicted"/>
<reference evidence="2" key="3">
    <citation type="submission" date="2022-06" db="UniProtKB">
        <authorList>
            <consortium name="EnsemblPlants"/>
        </authorList>
    </citation>
    <scope>IDENTIFICATION</scope>
</reference>
<evidence type="ECO:0000256" key="1">
    <source>
        <dbReference type="SAM" id="MobiDB-lite"/>
    </source>
</evidence>
<name>A0A8R7QSJ4_TRIUA</name>
<protein>
    <submittedName>
        <fullName evidence="2">Uncharacterized protein</fullName>
    </submittedName>
</protein>
<reference evidence="3" key="1">
    <citation type="journal article" date="2013" name="Nature">
        <title>Draft genome of the wheat A-genome progenitor Triticum urartu.</title>
        <authorList>
            <person name="Ling H.Q."/>
            <person name="Zhao S."/>
            <person name="Liu D."/>
            <person name="Wang J."/>
            <person name="Sun H."/>
            <person name="Zhang C."/>
            <person name="Fan H."/>
            <person name="Li D."/>
            <person name="Dong L."/>
            <person name="Tao Y."/>
            <person name="Gao C."/>
            <person name="Wu H."/>
            <person name="Li Y."/>
            <person name="Cui Y."/>
            <person name="Guo X."/>
            <person name="Zheng S."/>
            <person name="Wang B."/>
            <person name="Yu K."/>
            <person name="Liang Q."/>
            <person name="Yang W."/>
            <person name="Lou X."/>
            <person name="Chen J."/>
            <person name="Feng M."/>
            <person name="Jian J."/>
            <person name="Zhang X."/>
            <person name="Luo G."/>
            <person name="Jiang Y."/>
            <person name="Liu J."/>
            <person name="Wang Z."/>
            <person name="Sha Y."/>
            <person name="Zhang B."/>
            <person name="Wu H."/>
            <person name="Tang D."/>
            <person name="Shen Q."/>
            <person name="Xue P."/>
            <person name="Zou S."/>
            <person name="Wang X."/>
            <person name="Liu X."/>
            <person name="Wang F."/>
            <person name="Yang Y."/>
            <person name="An X."/>
            <person name="Dong Z."/>
            <person name="Zhang K."/>
            <person name="Zhang X."/>
            <person name="Luo M.C."/>
            <person name="Dvorak J."/>
            <person name="Tong Y."/>
            <person name="Wang J."/>
            <person name="Yang H."/>
            <person name="Li Z."/>
            <person name="Wang D."/>
            <person name="Zhang A."/>
            <person name="Wang J."/>
        </authorList>
    </citation>
    <scope>NUCLEOTIDE SEQUENCE</scope>
    <source>
        <strain evidence="3">cv. G1812</strain>
    </source>
</reference>